<name>A0ABQ2CYJ2_9DEIO</name>
<organism evidence="2 3">
    <name type="scientific">Deinococcus roseus</name>
    <dbReference type="NCBI Taxonomy" id="392414"/>
    <lineage>
        <taxon>Bacteria</taxon>
        <taxon>Thermotogati</taxon>
        <taxon>Deinococcota</taxon>
        <taxon>Deinococci</taxon>
        <taxon>Deinococcales</taxon>
        <taxon>Deinococcaceae</taxon>
        <taxon>Deinococcus</taxon>
    </lineage>
</organism>
<feature type="compositionally biased region" description="Polar residues" evidence="1">
    <location>
        <begin position="15"/>
        <end position="25"/>
    </location>
</feature>
<proteinExistence type="predicted"/>
<gene>
    <name evidence="2" type="ORF">GCM10008938_19590</name>
</gene>
<dbReference type="RefSeq" id="WP_189002499.1">
    <property type="nucleotide sequence ID" value="NZ_BMOD01000005.1"/>
</dbReference>
<keyword evidence="3" id="KW-1185">Reference proteome</keyword>
<dbReference type="EMBL" id="BMOD01000005">
    <property type="protein sequence ID" value="GGJ33417.1"/>
    <property type="molecule type" value="Genomic_DNA"/>
</dbReference>
<sequence>MPVQINDFQVVTGPAASQSGQGQTPHKTDTTKEVLKIVLKRESRKQRLKVDGGKP</sequence>
<protein>
    <submittedName>
        <fullName evidence="2">Uncharacterized protein</fullName>
    </submittedName>
</protein>
<comment type="caution">
    <text evidence="2">The sequence shown here is derived from an EMBL/GenBank/DDBJ whole genome shotgun (WGS) entry which is preliminary data.</text>
</comment>
<dbReference type="Proteomes" id="UP000632222">
    <property type="component" value="Unassembled WGS sequence"/>
</dbReference>
<evidence type="ECO:0000313" key="3">
    <source>
        <dbReference type="Proteomes" id="UP000632222"/>
    </source>
</evidence>
<evidence type="ECO:0000256" key="1">
    <source>
        <dbReference type="SAM" id="MobiDB-lite"/>
    </source>
</evidence>
<accession>A0ABQ2CYJ2</accession>
<evidence type="ECO:0000313" key="2">
    <source>
        <dbReference type="EMBL" id="GGJ33417.1"/>
    </source>
</evidence>
<reference evidence="3" key="1">
    <citation type="journal article" date="2019" name="Int. J. Syst. Evol. Microbiol.">
        <title>The Global Catalogue of Microorganisms (GCM) 10K type strain sequencing project: providing services to taxonomists for standard genome sequencing and annotation.</title>
        <authorList>
            <consortium name="The Broad Institute Genomics Platform"/>
            <consortium name="The Broad Institute Genome Sequencing Center for Infectious Disease"/>
            <person name="Wu L."/>
            <person name="Ma J."/>
        </authorList>
    </citation>
    <scope>NUCLEOTIDE SEQUENCE [LARGE SCALE GENOMIC DNA]</scope>
    <source>
        <strain evidence="3">JCM 14370</strain>
    </source>
</reference>
<feature type="region of interest" description="Disordered" evidence="1">
    <location>
        <begin position="12"/>
        <end position="32"/>
    </location>
</feature>